<dbReference type="AlphaFoldDB" id="B7R8F8"/>
<reference evidence="1 2" key="2">
    <citation type="journal article" date="2015" name="BMC Genomics">
        <title>Analysis of three genomes within the thermophilic bacterial species Caldanaerobacter subterraneus with a focus on carbon monoxide dehydrogenase evolution and hydrolase diversity.</title>
        <authorList>
            <person name="Sant'Anna F.H."/>
            <person name="Lebedinsky A.V."/>
            <person name="Sokolova T.G."/>
            <person name="Robb F.T."/>
            <person name="Gonzalez J.M."/>
        </authorList>
    </citation>
    <scope>NUCLEOTIDE SEQUENCE [LARGE SCALE GENOMIC DNA]</scope>
    <source>
        <strain evidence="1 2">DSM 12653</strain>
    </source>
</reference>
<protein>
    <submittedName>
        <fullName evidence="1">Uncharacterized protein</fullName>
    </submittedName>
</protein>
<evidence type="ECO:0000313" key="1">
    <source>
        <dbReference type="EMBL" id="KKC30479.1"/>
    </source>
</evidence>
<reference evidence="2" key="3">
    <citation type="submission" date="2015-02" db="EMBL/GenBank/DDBJ databases">
        <title>Genome analysis of three genomes within the thermophilic hydrogenogenic bacterial species Caldanaerobacter subterraneus.</title>
        <authorList>
            <person name="Sant'Anna F.H."/>
            <person name="Lebedinsky A."/>
            <person name="Sokolova T."/>
            <person name="Robb F.T."/>
            <person name="Gonzalez J.M."/>
        </authorList>
    </citation>
    <scope>NUCLEOTIDE SEQUENCE [LARGE SCALE GENOMIC DNA]</scope>
    <source>
        <strain evidence="2">DSM 12653</strain>
    </source>
</reference>
<proteinExistence type="predicted"/>
<sequence length="181" mass="21091">MGVRAMSKEREYYYIGKRRGADIWKLILKYGVLSASHFEVRFPDDPTMTLSEGKEEFLGLPEVFVEPWSGMKGAIAVKGEMTKEARELFLQIIETGRIRLWDFILFRDGRKVLSVSDFDDRIVTENFAKEFMKKLFLTWFEPIPEPEIKSEGISKDFLEEVRQAIQEALSKLVLDLENDKN</sequence>
<reference evidence="1 2" key="1">
    <citation type="submission" date="2008-07" db="EMBL/GenBank/DDBJ databases">
        <authorList>
            <person name="Gonzalez J."/>
            <person name="Sokolova T."/>
            <person name="Ferriera S."/>
            <person name="Johnson J."/>
            <person name="Kravitz S."/>
            <person name="Beeson K."/>
            <person name="Sutton G."/>
            <person name="Rogers Y.-H."/>
            <person name="Friedman R."/>
            <person name="Frazier M."/>
            <person name="Venter J.C."/>
        </authorList>
    </citation>
    <scope>NUCLEOTIDE SEQUENCE [LARGE SCALE GENOMIC DNA]</scope>
    <source>
        <strain evidence="1 2">DSM 12653</strain>
    </source>
</reference>
<dbReference type="EMBL" id="ABXP02000031">
    <property type="protein sequence ID" value="KKC30479.1"/>
    <property type="molecule type" value="Genomic_DNA"/>
</dbReference>
<gene>
    <name evidence="1" type="ORF">CDSM653_00433</name>
</gene>
<name>B7R8F8_9THEO</name>
<accession>B7R8F8</accession>
<organism evidence="1 2">
    <name type="scientific">Caldanaerobacter subterraneus subsp. pacificus DSM 12653</name>
    <dbReference type="NCBI Taxonomy" id="391606"/>
    <lineage>
        <taxon>Bacteria</taxon>
        <taxon>Bacillati</taxon>
        <taxon>Bacillota</taxon>
        <taxon>Clostridia</taxon>
        <taxon>Thermoanaerobacterales</taxon>
        <taxon>Thermoanaerobacteraceae</taxon>
        <taxon>Caldanaerobacter</taxon>
    </lineage>
</organism>
<dbReference type="Proteomes" id="UP000010146">
    <property type="component" value="Unassembled WGS sequence"/>
</dbReference>
<evidence type="ECO:0000313" key="2">
    <source>
        <dbReference type="Proteomes" id="UP000010146"/>
    </source>
</evidence>
<comment type="caution">
    <text evidence="1">The sequence shown here is derived from an EMBL/GenBank/DDBJ whole genome shotgun (WGS) entry which is preliminary data.</text>
</comment>